<feature type="transmembrane region" description="Helical" evidence="2">
    <location>
        <begin position="304"/>
        <end position="322"/>
    </location>
</feature>
<feature type="transmembrane region" description="Helical" evidence="2">
    <location>
        <begin position="478"/>
        <end position="496"/>
    </location>
</feature>
<protein>
    <recommendedName>
        <fullName evidence="5">Integral membrane protein</fullName>
    </recommendedName>
</protein>
<keyword evidence="2" id="KW-0812">Transmembrane</keyword>
<sequence length="523" mass="52375">MTVADARAAQARGVVAARRWWPGWAAVAVWAAGIAAAFAVGWHLRRAGLATEDALPPLHARPRGRPLTWGLLPAAGVAAVAVAALPAAAARLAWRWLPPLAWAVSAAWAAALAVSDGPGALAGPLEAPTEYPAGLAQVRPDPLEWVRTFTERLGGYTTHVRGHPPLPTLVLWLLEEAGLGGTGWAAALVVAAGSSAAAAIVVTLRCVAGEGAARAAVPFVALAPTALWIATSMDALFLGVGAWGTALVALASRPSRRRLRDAGDARGGGTVRAGRAAGSAGGSGVRGRGGAGVRGAGPGTAGTTGAAAAVTAVAAAAAGGLLLGCLPYLSYGLLPLSAVPLAVLVLCRPRAAVLVALAAGLVVVPAVLTAAGFWWPDGVRATLETYLVSRGSARRSYSYFVFADLAVLGLLAGPAVAFAMPGTLAVAGRSVRAAARAAAGRGRRVVPAGAGVAVPVCAALAGILALDVSGVVKGEVERIWLPFAAWLPAAVPLGWPGGRAGRWWLAAQAVTALAVQALVLSEW</sequence>
<feature type="transmembrane region" description="Helical" evidence="2">
    <location>
        <begin position="354"/>
        <end position="376"/>
    </location>
</feature>
<feature type="transmembrane region" description="Helical" evidence="2">
    <location>
        <begin position="503"/>
        <end position="521"/>
    </location>
</feature>
<feature type="transmembrane region" description="Helical" evidence="2">
    <location>
        <begin position="235"/>
        <end position="252"/>
    </location>
</feature>
<feature type="transmembrane region" description="Helical" evidence="2">
    <location>
        <begin position="67"/>
        <end position="89"/>
    </location>
</feature>
<feature type="transmembrane region" description="Helical" evidence="2">
    <location>
        <begin position="396"/>
        <end position="424"/>
    </location>
</feature>
<keyword evidence="2" id="KW-1133">Transmembrane helix</keyword>
<name>A0ABX8QM54_9ACTN</name>
<reference evidence="3" key="1">
    <citation type="submission" date="2020-07" db="EMBL/GenBank/DDBJ databases">
        <authorList>
            <person name="Tarantini F.S."/>
            <person name="Hong K.W."/>
            <person name="Chan K.G."/>
        </authorList>
    </citation>
    <scope>NUCLEOTIDE SEQUENCE</scope>
    <source>
        <strain evidence="3">32-07</strain>
    </source>
</reference>
<dbReference type="Proteomes" id="UP001049518">
    <property type="component" value="Chromosome"/>
</dbReference>
<keyword evidence="4" id="KW-1185">Reference proteome</keyword>
<accession>A0ABX8QM54</accession>
<evidence type="ECO:0000313" key="3">
    <source>
        <dbReference type="EMBL" id="QXJ19784.1"/>
    </source>
</evidence>
<dbReference type="RefSeq" id="WP_231336544.1">
    <property type="nucleotide sequence ID" value="NZ_CP059572.1"/>
</dbReference>
<evidence type="ECO:0000256" key="1">
    <source>
        <dbReference type="SAM" id="MobiDB-lite"/>
    </source>
</evidence>
<feature type="transmembrane region" description="Helical" evidence="2">
    <location>
        <begin position="445"/>
        <end position="466"/>
    </location>
</feature>
<proteinExistence type="predicted"/>
<dbReference type="EMBL" id="CP059572">
    <property type="protein sequence ID" value="QXJ19784.1"/>
    <property type="molecule type" value="Genomic_DNA"/>
</dbReference>
<evidence type="ECO:0008006" key="5">
    <source>
        <dbReference type="Google" id="ProtNLM"/>
    </source>
</evidence>
<organism evidence="3 4">
    <name type="scientific">Actinomadura graeca</name>
    <dbReference type="NCBI Taxonomy" id="2750812"/>
    <lineage>
        <taxon>Bacteria</taxon>
        <taxon>Bacillati</taxon>
        <taxon>Actinomycetota</taxon>
        <taxon>Actinomycetes</taxon>
        <taxon>Streptosporangiales</taxon>
        <taxon>Thermomonosporaceae</taxon>
        <taxon>Actinomadura</taxon>
    </lineage>
</organism>
<feature type="region of interest" description="Disordered" evidence="1">
    <location>
        <begin position="260"/>
        <end position="296"/>
    </location>
</feature>
<feature type="transmembrane region" description="Helical" evidence="2">
    <location>
        <begin position="183"/>
        <end position="204"/>
    </location>
</feature>
<keyword evidence="2" id="KW-0472">Membrane</keyword>
<gene>
    <name evidence="3" type="ORF">AGRA3207_000376</name>
</gene>
<feature type="transmembrane region" description="Helical" evidence="2">
    <location>
        <begin position="328"/>
        <end position="347"/>
    </location>
</feature>
<feature type="compositionally biased region" description="Gly residues" evidence="1">
    <location>
        <begin position="279"/>
        <end position="296"/>
    </location>
</feature>
<feature type="transmembrane region" description="Helical" evidence="2">
    <location>
        <begin position="211"/>
        <end position="229"/>
    </location>
</feature>
<evidence type="ECO:0000313" key="4">
    <source>
        <dbReference type="Proteomes" id="UP001049518"/>
    </source>
</evidence>
<feature type="transmembrane region" description="Helical" evidence="2">
    <location>
        <begin position="21"/>
        <end position="44"/>
    </location>
</feature>
<evidence type="ECO:0000256" key="2">
    <source>
        <dbReference type="SAM" id="Phobius"/>
    </source>
</evidence>
<feature type="transmembrane region" description="Helical" evidence="2">
    <location>
        <begin position="96"/>
        <end position="115"/>
    </location>
</feature>